<dbReference type="Proteomes" id="UP000288227">
    <property type="component" value="Unassembled WGS sequence"/>
</dbReference>
<evidence type="ECO:0000313" key="4">
    <source>
        <dbReference type="Proteomes" id="UP000288227"/>
    </source>
</evidence>
<dbReference type="AlphaFoldDB" id="A0A401UAL1"/>
<protein>
    <submittedName>
        <fullName evidence="3">PorT family protein</fullName>
    </submittedName>
</protein>
<gene>
    <name evidence="3" type="ORF">SanaruYs_21600</name>
</gene>
<dbReference type="InterPro" id="IPR011250">
    <property type="entry name" value="OMP/PagP_B-barrel"/>
</dbReference>
<evidence type="ECO:0000259" key="2">
    <source>
        <dbReference type="Pfam" id="PF13568"/>
    </source>
</evidence>
<dbReference type="RefSeq" id="WP_127122592.1">
    <property type="nucleotide sequence ID" value="NZ_BHXQ01000004.1"/>
</dbReference>
<sequence>MKIIISTLFAVLLISGAAIAQHTNIGIKGGVNAYTLKSDNNNGFDTKVSFHLGLIGHIHISDQFALQPELVYSVQGAQSTIAGQEVKLNLNYINVPLLFQYMFDNGFRLQAGPQLGFLASAKSEVNDDDTDVKDDFEGVDLGLGLGVSYINPVSDFGVDVRYNLGLSNVNKNGTTDYFNRGVQVGVFYLFNHN</sequence>
<name>A0A401UAL1_9BACT</name>
<keyword evidence="4" id="KW-1185">Reference proteome</keyword>
<evidence type="ECO:0000256" key="1">
    <source>
        <dbReference type="SAM" id="SignalP"/>
    </source>
</evidence>
<dbReference type="Pfam" id="PF13568">
    <property type="entry name" value="OMP_b-brl_2"/>
    <property type="match status" value="1"/>
</dbReference>
<reference evidence="3 4" key="1">
    <citation type="submission" date="2018-11" db="EMBL/GenBank/DDBJ databases">
        <title>Chryseotalea sanarue gen. nov., sp., nov., a member of the family Cytophagaceae, isolated from a brackish lake in Hamamatsu Japan.</title>
        <authorList>
            <person name="Maejima Y."/>
            <person name="Iino T."/>
            <person name="Muraguchi Y."/>
            <person name="Fukuda K."/>
            <person name="Ohkuma M."/>
            <person name="Moriuchi R."/>
            <person name="Dohra H."/>
            <person name="Kimbara K."/>
            <person name="Shintani M."/>
        </authorList>
    </citation>
    <scope>NUCLEOTIDE SEQUENCE [LARGE SCALE GENOMIC DNA]</scope>
    <source>
        <strain evidence="3 4">Ys</strain>
    </source>
</reference>
<dbReference type="InterPro" id="IPR025665">
    <property type="entry name" value="Beta-barrel_OMP_2"/>
</dbReference>
<dbReference type="SUPFAM" id="SSF56925">
    <property type="entry name" value="OMPA-like"/>
    <property type="match status" value="1"/>
</dbReference>
<evidence type="ECO:0000313" key="3">
    <source>
        <dbReference type="EMBL" id="GCC51929.1"/>
    </source>
</evidence>
<feature type="signal peptide" evidence="1">
    <location>
        <begin position="1"/>
        <end position="20"/>
    </location>
</feature>
<keyword evidence="1" id="KW-0732">Signal</keyword>
<comment type="caution">
    <text evidence="3">The sequence shown here is derived from an EMBL/GenBank/DDBJ whole genome shotgun (WGS) entry which is preliminary data.</text>
</comment>
<dbReference type="OrthoDB" id="1160354at2"/>
<proteinExistence type="predicted"/>
<organism evidence="3 4">
    <name type="scientific">Chryseotalea sanaruensis</name>
    <dbReference type="NCBI Taxonomy" id="2482724"/>
    <lineage>
        <taxon>Bacteria</taxon>
        <taxon>Pseudomonadati</taxon>
        <taxon>Bacteroidota</taxon>
        <taxon>Cytophagia</taxon>
        <taxon>Cytophagales</taxon>
        <taxon>Chryseotaleaceae</taxon>
        <taxon>Chryseotalea</taxon>
    </lineage>
</organism>
<feature type="domain" description="Outer membrane protein beta-barrel" evidence="2">
    <location>
        <begin position="20"/>
        <end position="169"/>
    </location>
</feature>
<accession>A0A401UAL1</accession>
<dbReference type="EMBL" id="BHXQ01000004">
    <property type="protein sequence ID" value="GCC51929.1"/>
    <property type="molecule type" value="Genomic_DNA"/>
</dbReference>
<feature type="chain" id="PRO_5019233925" evidence="1">
    <location>
        <begin position="21"/>
        <end position="193"/>
    </location>
</feature>